<feature type="transmembrane region" description="Helical" evidence="1">
    <location>
        <begin position="105"/>
        <end position="124"/>
    </location>
</feature>
<evidence type="ECO:0000313" key="2">
    <source>
        <dbReference type="EMBL" id="PIU10608.1"/>
    </source>
</evidence>
<protein>
    <submittedName>
        <fullName evidence="2">Uncharacterized protein</fullName>
    </submittedName>
</protein>
<reference evidence="3" key="1">
    <citation type="submission" date="2017-09" db="EMBL/GenBank/DDBJ databases">
        <title>Depth-based differentiation of microbial function through sediment-hosted aquifers and enrichment of novel symbionts in the deep terrestrial subsurface.</title>
        <authorList>
            <person name="Probst A.J."/>
            <person name="Ladd B."/>
            <person name="Jarett J.K."/>
            <person name="Geller-Mcgrath D.E."/>
            <person name="Sieber C.M.K."/>
            <person name="Emerson J.B."/>
            <person name="Anantharaman K."/>
            <person name="Thomas B.C."/>
            <person name="Malmstrom R."/>
            <person name="Stieglmeier M."/>
            <person name="Klingl A."/>
            <person name="Woyke T."/>
            <person name="Ryan C.M."/>
            <person name="Banfield J.F."/>
        </authorList>
    </citation>
    <scope>NUCLEOTIDE SEQUENCE [LARGE SCALE GENOMIC DNA]</scope>
</reference>
<keyword evidence="1" id="KW-1133">Transmembrane helix</keyword>
<dbReference type="AlphaFoldDB" id="A0A2M6XSJ3"/>
<dbReference type="Pfam" id="PF18895">
    <property type="entry name" value="T4SS_pilin"/>
    <property type="match status" value="1"/>
</dbReference>
<sequence>MFKINNYKKIVFAVAVIIILGVLAGQGALAGQLGDEIILKLGVVRDNAKLPTTNEPVVIVSKIIQGLLGVIAIVFFVLIIAAGFKWMTAGGNEETVTKAKKNIGNAIIGLLVVMFSYAITYFVLDVILNKSAV</sequence>
<evidence type="ECO:0000313" key="3">
    <source>
        <dbReference type="Proteomes" id="UP000230586"/>
    </source>
</evidence>
<keyword evidence="1" id="KW-0812">Transmembrane</keyword>
<feature type="transmembrane region" description="Helical" evidence="1">
    <location>
        <begin position="63"/>
        <end position="84"/>
    </location>
</feature>
<proteinExistence type="predicted"/>
<gene>
    <name evidence="2" type="ORF">COT27_02300</name>
</gene>
<evidence type="ECO:0000256" key="1">
    <source>
        <dbReference type="SAM" id="Phobius"/>
    </source>
</evidence>
<dbReference type="InterPro" id="IPR043993">
    <property type="entry name" value="T4SS_pilin"/>
</dbReference>
<name>A0A2M6XSJ3_9BACT</name>
<accession>A0A2M6XSJ3</accession>
<dbReference type="Proteomes" id="UP000230586">
    <property type="component" value="Unassembled WGS sequence"/>
</dbReference>
<keyword evidence="1" id="KW-0472">Membrane</keyword>
<organism evidence="2 3">
    <name type="scientific">Candidatus Kuenenbacteria bacterium CG08_land_8_20_14_0_20_37_23</name>
    <dbReference type="NCBI Taxonomy" id="1974617"/>
    <lineage>
        <taxon>Bacteria</taxon>
        <taxon>Candidatus Kueneniibacteriota</taxon>
    </lineage>
</organism>
<comment type="caution">
    <text evidence="2">The sequence shown here is derived from an EMBL/GenBank/DDBJ whole genome shotgun (WGS) entry which is preliminary data.</text>
</comment>
<dbReference type="EMBL" id="PEXX01000039">
    <property type="protein sequence ID" value="PIU10608.1"/>
    <property type="molecule type" value="Genomic_DNA"/>
</dbReference>